<dbReference type="Gene3D" id="3.30.565.10">
    <property type="entry name" value="Histidine kinase-like ATPase, C-terminal domain"/>
    <property type="match status" value="1"/>
</dbReference>
<evidence type="ECO:0000256" key="4">
    <source>
        <dbReference type="SAM" id="MobiDB-lite"/>
    </source>
</evidence>
<proteinExistence type="predicted"/>
<dbReference type="GO" id="GO:0046983">
    <property type="term" value="F:protein dimerization activity"/>
    <property type="evidence" value="ECO:0007669"/>
    <property type="project" value="InterPro"/>
</dbReference>
<dbReference type="PANTHER" id="PTHR24421">
    <property type="entry name" value="NITRATE/NITRITE SENSOR PROTEIN NARX-RELATED"/>
    <property type="match status" value="1"/>
</dbReference>
<feature type="transmembrane region" description="Helical" evidence="5">
    <location>
        <begin position="39"/>
        <end position="63"/>
    </location>
</feature>
<evidence type="ECO:0000313" key="7">
    <source>
        <dbReference type="EMBL" id="TWF90146.1"/>
    </source>
</evidence>
<protein>
    <submittedName>
        <fullName evidence="7">Histidine kinase</fullName>
    </submittedName>
</protein>
<dbReference type="GO" id="GO:0016020">
    <property type="term" value="C:membrane"/>
    <property type="evidence" value="ECO:0007669"/>
    <property type="project" value="InterPro"/>
</dbReference>
<dbReference type="EMBL" id="VIWT01000003">
    <property type="protein sequence ID" value="TWF90146.1"/>
    <property type="molecule type" value="Genomic_DNA"/>
</dbReference>
<dbReference type="Pfam" id="PF02518">
    <property type="entry name" value="HATPase_c"/>
    <property type="match status" value="1"/>
</dbReference>
<keyword evidence="5" id="KW-0812">Transmembrane</keyword>
<name>A0A561TSQ3_9ACTN</name>
<feature type="region of interest" description="Disordered" evidence="4">
    <location>
        <begin position="647"/>
        <end position="667"/>
    </location>
</feature>
<dbReference type="InterPro" id="IPR050482">
    <property type="entry name" value="Sensor_HK_TwoCompSys"/>
</dbReference>
<accession>A0A561TSQ3</accession>
<dbReference type="InterPro" id="IPR003594">
    <property type="entry name" value="HATPase_dom"/>
</dbReference>
<evidence type="ECO:0000256" key="2">
    <source>
        <dbReference type="ARBA" id="ARBA00022777"/>
    </source>
</evidence>
<keyword evidence="3" id="KW-0902">Two-component regulatory system</keyword>
<evidence type="ECO:0000256" key="1">
    <source>
        <dbReference type="ARBA" id="ARBA00022679"/>
    </source>
</evidence>
<feature type="compositionally biased region" description="Polar residues" evidence="4">
    <location>
        <begin position="1"/>
        <end position="11"/>
    </location>
</feature>
<gene>
    <name evidence="7" type="ORF">FHX73_13190</name>
</gene>
<reference evidence="7 8" key="1">
    <citation type="submission" date="2019-06" db="EMBL/GenBank/DDBJ databases">
        <title>Sequencing the genomes of 1000 actinobacteria strains.</title>
        <authorList>
            <person name="Klenk H.-P."/>
        </authorList>
    </citation>
    <scope>NUCLEOTIDE SEQUENCE [LARGE SCALE GENOMIC DNA]</scope>
    <source>
        <strain evidence="7 8">DSM 44826</strain>
    </source>
</reference>
<dbReference type="InterPro" id="IPR005467">
    <property type="entry name" value="His_kinase_dom"/>
</dbReference>
<dbReference type="SMART" id="SM00387">
    <property type="entry name" value="HATPase_c"/>
    <property type="match status" value="1"/>
</dbReference>
<feature type="transmembrane region" description="Helical" evidence="5">
    <location>
        <begin position="220"/>
        <end position="239"/>
    </location>
</feature>
<dbReference type="CDD" id="cd16917">
    <property type="entry name" value="HATPase_UhpB-NarQ-NarX-like"/>
    <property type="match status" value="1"/>
</dbReference>
<keyword evidence="8" id="KW-1185">Reference proteome</keyword>
<feature type="transmembrane region" description="Helical" evidence="5">
    <location>
        <begin position="276"/>
        <end position="297"/>
    </location>
</feature>
<feature type="transmembrane region" description="Helical" evidence="5">
    <location>
        <begin position="75"/>
        <end position="95"/>
    </location>
</feature>
<dbReference type="Pfam" id="PF07730">
    <property type="entry name" value="HisKA_3"/>
    <property type="match status" value="1"/>
</dbReference>
<evidence type="ECO:0000256" key="5">
    <source>
        <dbReference type="SAM" id="Phobius"/>
    </source>
</evidence>
<dbReference type="InterPro" id="IPR011712">
    <property type="entry name" value="Sig_transdc_His_kin_sub3_dim/P"/>
</dbReference>
<dbReference type="SUPFAM" id="SSF55874">
    <property type="entry name" value="ATPase domain of HSP90 chaperone/DNA topoisomerase II/histidine kinase"/>
    <property type="match status" value="1"/>
</dbReference>
<keyword evidence="5" id="KW-0472">Membrane</keyword>
<dbReference type="Proteomes" id="UP000317940">
    <property type="component" value="Unassembled WGS sequence"/>
</dbReference>
<dbReference type="AlphaFoldDB" id="A0A561TSQ3"/>
<evidence type="ECO:0000259" key="6">
    <source>
        <dbReference type="PROSITE" id="PS50109"/>
    </source>
</evidence>
<dbReference type="GO" id="GO:0000155">
    <property type="term" value="F:phosphorelay sensor kinase activity"/>
    <property type="evidence" value="ECO:0007669"/>
    <property type="project" value="InterPro"/>
</dbReference>
<keyword evidence="5" id="KW-1133">Transmembrane helix</keyword>
<dbReference type="Gene3D" id="1.20.5.1930">
    <property type="match status" value="1"/>
</dbReference>
<feature type="domain" description="Histidine kinase" evidence="6">
    <location>
        <begin position="509"/>
        <end position="700"/>
    </location>
</feature>
<sequence length="702" mass="74823">MRAATRTSTGQGVAPQDDGAPPAPPGGGASGVTGAPAPAWAYGVFGLTLLMGLGWVVLALTHLNDPQRSDEIAKGWALLLLAFGFGLSGVFILAHRPGNGLGRLLLATGVLTAASRFVLFVLSVVRSGRATADLGMILLLLSTAGIYLTVFSVPWWFPGGRMPGRGSRACQAVLVLWAVVESYYTYAATPDFYGLRNPLLRGGWASLYSRLDSVLGNREFWIALALVLIGLLAAAGRWYRSPGAHWRQWLVLAPWLVWMAYTFVLTEVSFSGPGFFISYSVIAAGWPLAAAFGFARDRSWHLDRAARQVLTSFTLLALLIFGYFLLGLYLPRLLPGAGNTDAQAMAACALAVGILLRPTARAVSRAVERFYYGDRARPYQVARSLAEQLRRAARMAEAPSLLCRTVVDALGLPGARVSVATRGGPRELAVLGETGPGAEVFPITVEGAPIGELHAQPRSGQLLLDPQDRGVLRFLVDQSAPALASLRLTEELQSSRKQLVLAREEERKRLRHDLHDGLGPALSGLRLQIDTARSELPPDGAVARSLQAVSQNIGSAIDELRRITDGLAPADLGQGLTGALRELAGRMDGRRLHVTVRLTPDPLPPLPAAVEVALYRISGEALNNVLRHSGASSARLELRATEDEISVEATDDGEGFPSHSSSTGVGLRSMAERAEELGGSFTAANDARGAVVRAVLPRGTVS</sequence>
<evidence type="ECO:0000313" key="8">
    <source>
        <dbReference type="Proteomes" id="UP000317940"/>
    </source>
</evidence>
<dbReference type="InterPro" id="IPR036890">
    <property type="entry name" value="HATPase_C_sf"/>
</dbReference>
<feature type="transmembrane region" description="Helical" evidence="5">
    <location>
        <begin position="251"/>
        <end position="270"/>
    </location>
</feature>
<organism evidence="7 8">
    <name type="scientific">Kitasatospora viridis</name>
    <dbReference type="NCBI Taxonomy" id="281105"/>
    <lineage>
        <taxon>Bacteria</taxon>
        <taxon>Bacillati</taxon>
        <taxon>Actinomycetota</taxon>
        <taxon>Actinomycetes</taxon>
        <taxon>Kitasatosporales</taxon>
        <taxon>Streptomycetaceae</taxon>
        <taxon>Kitasatospora</taxon>
    </lineage>
</organism>
<keyword evidence="1" id="KW-0808">Transferase</keyword>
<keyword evidence="2 7" id="KW-0418">Kinase</keyword>
<evidence type="ECO:0000256" key="3">
    <source>
        <dbReference type="ARBA" id="ARBA00023012"/>
    </source>
</evidence>
<feature type="transmembrane region" description="Helical" evidence="5">
    <location>
        <begin position="137"/>
        <end position="157"/>
    </location>
</feature>
<dbReference type="PANTHER" id="PTHR24421:SF58">
    <property type="entry name" value="SIGNAL TRANSDUCTION HISTIDINE-PROTEIN KINASE_PHOSPHATASE UHPB"/>
    <property type="match status" value="1"/>
</dbReference>
<dbReference type="PROSITE" id="PS50109">
    <property type="entry name" value="HIS_KIN"/>
    <property type="match status" value="1"/>
</dbReference>
<feature type="region of interest" description="Disordered" evidence="4">
    <location>
        <begin position="1"/>
        <end position="30"/>
    </location>
</feature>
<feature type="transmembrane region" description="Helical" evidence="5">
    <location>
        <begin position="309"/>
        <end position="330"/>
    </location>
</feature>
<comment type="caution">
    <text evidence="7">The sequence shown here is derived from an EMBL/GenBank/DDBJ whole genome shotgun (WGS) entry which is preliminary data.</text>
</comment>
<feature type="transmembrane region" description="Helical" evidence="5">
    <location>
        <begin position="101"/>
        <end position="125"/>
    </location>
</feature>